<evidence type="ECO:0000259" key="2">
    <source>
        <dbReference type="Pfam" id="PF00460"/>
    </source>
</evidence>
<proteinExistence type="predicted"/>
<gene>
    <name evidence="3" type="primary">flgB</name>
    <name evidence="3" type="ORF">CXZ10_04870</name>
</gene>
<dbReference type="InterPro" id="IPR001444">
    <property type="entry name" value="Flag_bb_rod_N"/>
</dbReference>
<accession>A0A1I4QFH0</accession>
<keyword evidence="3" id="KW-0282">Flagellum</keyword>
<keyword evidence="3" id="KW-0966">Cell projection</keyword>
<dbReference type="EMBL" id="PJNW01000002">
    <property type="protein sequence ID" value="PKR90695.1"/>
    <property type="molecule type" value="Genomic_DNA"/>
</dbReference>
<feature type="domain" description="Flagellar basal body rod protein N-terminal" evidence="2">
    <location>
        <begin position="18"/>
        <end position="36"/>
    </location>
</feature>
<keyword evidence="3" id="KW-0969">Cilium</keyword>
<dbReference type="GO" id="GO:0009425">
    <property type="term" value="C:bacterial-type flagellum basal body"/>
    <property type="evidence" value="ECO:0007669"/>
    <property type="project" value="UniProtKB-SubCell"/>
</dbReference>
<name>A0A1I4QFH0_9HYPH</name>
<evidence type="ECO:0000313" key="4">
    <source>
        <dbReference type="Proteomes" id="UP000233491"/>
    </source>
</evidence>
<dbReference type="OrthoDB" id="9788334at2"/>
<protein>
    <submittedName>
        <fullName evidence="3">Flagellar basal body rod protein FlgB</fullName>
    </submittedName>
</protein>
<sequence length="126" mass="13664">MQPIHLFSIASRQADWLSVRQATVAQNVANADTPKYRAVDVEPFGDILSQTRLQLASTNPAHMAPSGLDAAATDVRREESWEITHSGNSVSLEQEMIKAGDIHTSFSLNRSIVAAFGRMLTSAVKG</sequence>
<comment type="caution">
    <text evidence="3">The sequence shown here is derived from an EMBL/GenBank/DDBJ whole genome shotgun (WGS) entry which is preliminary data.</text>
</comment>
<keyword evidence="4" id="KW-1185">Reference proteome</keyword>
<evidence type="ECO:0000313" key="3">
    <source>
        <dbReference type="EMBL" id="PKR90695.1"/>
    </source>
</evidence>
<dbReference type="Proteomes" id="UP000233491">
    <property type="component" value="Unassembled WGS sequence"/>
</dbReference>
<reference evidence="3 4" key="1">
    <citation type="submission" date="2017-12" db="EMBL/GenBank/DDBJ databases">
        <title>Anaerobic carbon monoxide metabolism by Pleomorphomonas carboxyditropha sp. nov., a new mesophilic hydrogenogenic carboxidotroph.</title>
        <authorList>
            <person name="Esquivel-Elizondo S."/>
            <person name="Krajmalnik-Brown R."/>
        </authorList>
    </citation>
    <scope>NUCLEOTIDE SEQUENCE [LARGE SCALE GENOMIC DNA]</scope>
    <source>
        <strain evidence="3 4">R5-392</strain>
    </source>
</reference>
<dbReference type="AlphaFoldDB" id="A0A1I4QFH0"/>
<dbReference type="Pfam" id="PF00460">
    <property type="entry name" value="Flg_bb_rod"/>
    <property type="match status" value="1"/>
</dbReference>
<organism evidence="3 4">
    <name type="scientific">Pleomorphomonas diazotrophica</name>
    <dbReference type="NCBI Taxonomy" id="1166257"/>
    <lineage>
        <taxon>Bacteria</taxon>
        <taxon>Pseudomonadati</taxon>
        <taxon>Pseudomonadota</taxon>
        <taxon>Alphaproteobacteria</taxon>
        <taxon>Hyphomicrobiales</taxon>
        <taxon>Pleomorphomonadaceae</taxon>
        <taxon>Pleomorphomonas</taxon>
    </lineage>
</organism>
<dbReference type="RefSeq" id="WP_101287959.1">
    <property type="nucleotide sequence ID" value="NZ_FOUQ01000001.1"/>
</dbReference>
<comment type="subcellular location">
    <subcellularLocation>
        <location evidence="1">Bacterial flagellum basal body</location>
    </subcellularLocation>
</comment>
<dbReference type="NCBIfam" id="NF004653">
    <property type="entry name" value="PRK06003.1"/>
    <property type="match status" value="1"/>
</dbReference>
<evidence type="ECO:0000256" key="1">
    <source>
        <dbReference type="ARBA" id="ARBA00004117"/>
    </source>
</evidence>